<dbReference type="InterPro" id="IPR037523">
    <property type="entry name" value="VOC_core"/>
</dbReference>
<dbReference type="AlphaFoldDB" id="A0A0G4HJZ2"/>
<dbReference type="PROSITE" id="PS51819">
    <property type="entry name" value="VOC"/>
    <property type="match status" value="1"/>
</dbReference>
<dbReference type="Pfam" id="PF00903">
    <property type="entry name" value="Glyoxalase"/>
    <property type="match status" value="1"/>
</dbReference>
<organism evidence="2">
    <name type="scientific">Chromera velia CCMP2878</name>
    <dbReference type="NCBI Taxonomy" id="1169474"/>
    <lineage>
        <taxon>Eukaryota</taxon>
        <taxon>Sar</taxon>
        <taxon>Alveolata</taxon>
        <taxon>Colpodellida</taxon>
        <taxon>Chromeraceae</taxon>
        <taxon>Chromera</taxon>
    </lineage>
</organism>
<dbReference type="SUPFAM" id="SSF54593">
    <property type="entry name" value="Glyoxalase/Bleomycin resistance protein/Dihydroxybiphenyl dioxygenase"/>
    <property type="match status" value="1"/>
</dbReference>
<proteinExistence type="predicted"/>
<reference evidence="2" key="1">
    <citation type="submission" date="2014-11" db="EMBL/GenBank/DDBJ databases">
        <authorList>
            <person name="Otto D Thomas"/>
            <person name="Naeem Raeece"/>
        </authorList>
    </citation>
    <scope>NUCLEOTIDE SEQUENCE</scope>
</reference>
<dbReference type="VEuPathDB" id="CryptoDB:Cvel_28425"/>
<gene>
    <name evidence="2" type="ORF">Cvel_28425</name>
</gene>
<dbReference type="PhylomeDB" id="A0A0G4HJZ2"/>
<feature type="domain" description="VOC" evidence="1">
    <location>
        <begin position="43"/>
        <end position="179"/>
    </location>
</feature>
<name>A0A0G4HJZ2_9ALVE</name>
<dbReference type="InterPro" id="IPR004360">
    <property type="entry name" value="Glyas_Fos-R_dOase_dom"/>
</dbReference>
<dbReference type="Gene3D" id="3.10.180.10">
    <property type="entry name" value="2,3-Dihydroxybiphenyl 1,2-Dioxygenase, domain 1"/>
    <property type="match status" value="1"/>
</dbReference>
<dbReference type="EMBL" id="CDMZ01002957">
    <property type="protein sequence ID" value="CEM44554.1"/>
    <property type="molecule type" value="Genomic_DNA"/>
</dbReference>
<evidence type="ECO:0000313" key="2">
    <source>
        <dbReference type="EMBL" id="CEM44554.1"/>
    </source>
</evidence>
<protein>
    <recommendedName>
        <fullName evidence="1">VOC domain-containing protein</fullName>
    </recommendedName>
</protein>
<dbReference type="PANTHER" id="PTHR47802:SF1">
    <property type="entry name" value="GLYOXALASE FAMILY PROTEIN, EXPRESSED"/>
    <property type="match status" value="1"/>
</dbReference>
<evidence type="ECO:0000259" key="1">
    <source>
        <dbReference type="PROSITE" id="PS51819"/>
    </source>
</evidence>
<dbReference type="InterPro" id="IPR029068">
    <property type="entry name" value="Glyas_Bleomycin-R_OHBP_Dase"/>
</dbReference>
<sequence>MTTHKVEEFENELGEQVVRFTYTGDEGPDFESEKPESKISLSRLNHISIGCADPQRLGKFYKNVLGFSELPRPDLPFGGIWLSFPDSPPPFPILHIIETDPKYKEDNEARAAIEQKYHKLPEFIRRGRHLAFESANIEEIKQQLVARRISFQINVVPGSRAQQCFFLDPEGFGIEVLERKESSV</sequence>
<dbReference type="PANTHER" id="PTHR47802">
    <property type="entry name" value="GLYOXALASE FAMILY PROTEIN, EXPRESSED"/>
    <property type="match status" value="1"/>
</dbReference>
<accession>A0A0G4HJZ2</accession>